<evidence type="ECO:0000313" key="3">
    <source>
        <dbReference type="Proteomes" id="UP001212170"/>
    </source>
</evidence>
<evidence type="ECO:0008006" key="4">
    <source>
        <dbReference type="Google" id="ProtNLM"/>
    </source>
</evidence>
<accession>A0ABT4WDG0</accession>
<organism evidence="2 3">
    <name type="scientific">Flavobacterium azizsancarii</name>
    <dbReference type="NCBI Taxonomy" id="2961580"/>
    <lineage>
        <taxon>Bacteria</taxon>
        <taxon>Pseudomonadati</taxon>
        <taxon>Bacteroidota</taxon>
        <taxon>Flavobacteriia</taxon>
        <taxon>Flavobacteriales</taxon>
        <taxon>Flavobacteriaceae</taxon>
        <taxon>Flavobacterium</taxon>
    </lineage>
</organism>
<feature type="signal peptide" evidence="1">
    <location>
        <begin position="1"/>
        <end position="20"/>
    </location>
</feature>
<dbReference type="Proteomes" id="UP001212170">
    <property type="component" value="Unassembled WGS sequence"/>
</dbReference>
<name>A0ABT4WDG0_9FLAO</name>
<keyword evidence="1" id="KW-0732">Signal</keyword>
<dbReference type="InterPro" id="IPR011990">
    <property type="entry name" value="TPR-like_helical_dom_sf"/>
</dbReference>
<feature type="chain" id="PRO_5047372902" description="Tetratricopeptide repeat protein" evidence="1">
    <location>
        <begin position="21"/>
        <end position="354"/>
    </location>
</feature>
<dbReference type="Gene3D" id="1.25.40.10">
    <property type="entry name" value="Tetratricopeptide repeat domain"/>
    <property type="match status" value="2"/>
</dbReference>
<gene>
    <name evidence="2" type="ORF">NJT12_13410</name>
</gene>
<proteinExistence type="predicted"/>
<dbReference type="SUPFAM" id="SSF48452">
    <property type="entry name" value="TPR-like"/>
    <property type="match status" value="1"/>
</dbReference>
<evidence type="ECO:0000313" key="2">
    <source>
        <dbReference type="EMBL" id="MDA6070620.1"/>
    </source>
</evidence>
<sequence>MKKSLKTLLVLLLLNTGAHAQKEEIKEAQSYLAKGKTQEAVAILKKIEYLVINAPVEVKSDFYFTKGNVYKDLATKNIDAATNFALAVGAYQDVLLYENDSQIYKYAFKASVALKEMKSKLVDGAYNDFKAEKFKESADKSYEVYLFDKKDVRNLFNAASASLSAKDYKSAIKYFEELRKLNYTGEGVLFYATNKKTKTEEAFVSMSAREAGIQEGLYEKPRNVNPPSKKEEIMTSLAFSYMETNDYCSAEKYFEDGLQVNQNCITCYINLAYIKIEFKKELLDLMGTLGNSPKEMQQYDKLDAQKDDIVKSAIPYLKKALTIEPKNENATKSLLGIYRSLNMTSEYNTLKSSM</sequence>
<evidence type="ECO:0000256" key="1">
    <source>
        <dbReference type="SAM" id="SignalP"/>
    </source>
</evidence>
<keyword evidence="3" id="KW-1185">Reference proteome</keyword>
<dbReference type="RefSeq" id="WP_271336429.1">
    <property type="nucleotide sequence ID" value="NZ_JAMZNK010000020.1"/>
</dbReference>
<protein>
    <recommendedName>
        <fullName evidence="4">Tetratricopeptide repeat protein</fullName>
    </recommendedName>
</protein>
<comment type="caution">
    <text evidence="2">The sequence shown here is derived from an EMBL/GenBank/DDBJ whole genome shotgun (WGS) entry which is preliminary data.</text>
</comment>
<dbReference type="EMBL" id="JAMZNK010000020">
    <property type="protein sequence ID" value="MDA6070620.1"/>
    <property type="molecule type" value="Genomic_DNA"/>
</dbReference>
<reference evidence="2 3" key="1">
    <citation type="journal article" date="2023" name="Chemosphere">
        <title>Whole genome analysis of Flavobacterium aziz-sancarii sp. nov., isolated from Ardley Island (Antarctica), revealed a rich resistome and bioremediation potential.</title>
        <authorList>
            <person name="Otur C."/>
            <person name="Okay S."/>
            <person name="Kurt-Kizildogan A."/>
        </authorList>
    </citation>
    <scope>NUCLEOTIDE SEQUENCE [LARGE SCALE GENOMIC DNA]</scope>
    <source>
        <strain evidence="2 3">AC</strain>
    </source>
</reference>